<evidence type="ECO:0000256" key="1">
    <source>
        <dbReference type="SAM" id="Phobius"/>
    </source>
</evidence>
<dbReference type="RefSeq" id="WP_127805364.1">
    <property type="nucleotide sequence ID" value="NZ_SACY01000005.1"/>
</dbReference>
<proteinExistence type="predicted"/>
<keyword evidence="1" id="KW-0472">Membrane</keyword>
<dbReference type="Proteomes" id="UP000282832">
    <property type="component" value="Unassembled WGS sequence"/>
</dbReference>
<keyword evidence="1" id="KW-0812">Transmembrane</keyword>
<protein>
    <submittedName>
        <fullName evidence="3">Xanthine dehydrogenase family protein molybdopterin-binding subunit</fullName>
    </submittedName>
</protein>
<dbReference type="AlphaFoldDB" id="A0A437PMV4"/>
<evidence type="ECO:0000313" key="3">
    <source>
        <dbReference type="EMBL" id="RVU23621.1"/>
    </source>
</evidence>
<organism evidence="3 4">
    <name type="scientific">Sandaracinomonas limnophila</name>
    <dbReference type="NCBI Taxonomy" id="1862386"/>
    <lineage>
        <taxon>Bacteria</taxon>
        <taxon>Pseudomonadati</taxon>
        <taxon>Bacteroidota</taxon>
        <taxon>Cytophagia</taxon>
        <taxon>Cytophagales</taxon>
        <taxon>Flectobacillaceae</taxon>
        <taxon>Sandaracinomonas</taxon>
    </lineage>
</organism>
<dbReference type="SUPFAM" id="SSF56003">
    <property type="entry name" value="Molybdenum cofactor-binding domain"/>
    <property type="match status" value="2"/>
</dbReference>
<dbReference type="Pfam" id="PF02738">
    <property type="entry name" value="MoCoBD_1"/>
    <property type="match status" value="1"/>
</dbReference>
<dbReference type="SMART" id="SM01008">
    <property type="entry name" value="Ald_Xan_dh_C"/>
    <property type="match status" value="1"/>
</dbReference>
<dbReference type="Gene3D" id="3.90.1170.50">
    <property type="entry name" value="Aldehyde oxidase/xanthine dehydrogenase, a/b hammerhead"/>
    <property type="match status" value="1"/>
</dbReference>
<dbReference type="InterPro" id="IPR037165">
    <property type="entry name" value="AldOxase/xan_DH_Mopterin-bd_sf"/>
</dbReference>
<dbReference type="Pfam" id="PF20256">
    <property type="entry name" value="MoCoBD_2"/>
    <property type="match status" value="2"/>
</dbReference>
<dbReference type="PANTHER" id="PTHR47495:SF1">
    <property type="entry name" value="BLL3820 PROTEIN"/>
    <property type="match status" value="1"/>
</dbReference>
<dbReference type="InterPro" id="IPR006311">
    <property type="entry name" value="TAT_signal"/>
</dbReference>
<sequence>MENSNNTYDRRSFLKISSLSGGGLMIGFSWLANLMPNEAMAAEVAAAPEGVLLTGFIKITPDNKITLFSPNPEFGTNVMTSLPMLIAEELEVDFNAVVVEQGDYDTPRFKNQFTGGSNAMNQAWIPLRTAGATARQMLLQAAANQWNVPVTELKASKGSISHASGKSASYGALASEAAKLTAPSNVPLKKMADFTLIGTPQKNKVGKDIVAGHSLFTMDYKHPGMLIAMVIHPPAFGLELKSFNATEALKMPGIKDVFSFEVYKDSYERAGFDTRAFNKLIAVVGNSTWEVMNARKKVVAEWSPIQTKKEMVAAWGRKKEETIPGGLESTDQHLKQMQEMQQKPARLLRKDGNPEEAFAKAKKVLERTYTAPFLAHNPMEPISCFAHITAEKAFFVAPIQIPEFMKQNLIANLDLKDGQIEMKLARMGGGFGRRAYGHYIVEAGHISKKMNAPVKLIYTREDDLTNGIYRPSYMITYRAAIDENNNVTAIAVKGGGIPEGAIHENRFPAGAFDNYIAEGWEIPSNITIGAFRAPGSNFNASAEQSFLDELAETIGKDPLDYRIELLKRAKANPVGKRNEYNADRYIGVLELVKEKSNWIAKNSKNSKRGVAAYFCHNSYAAHVVDVSIKDGQPVVENVVSALDCGFVVNPEGAKNMVEGAVVDGIGNALYGNLKFDKGATVQKNLNNYRIIRHREAPKKIEVHFVKSEVSPTGLGEPPFPPVFAALANALYKATGKRLYNQPFINEL</sequence>
<feature type="transmembrane region" description="Helical" evidence="1">
    <location>
        <begin position="12"/>
        <end position="32"/>
    </location>
</feature>
<dbReference type="OrthoDB" id="9767994at2"/>
<dbReference type="InterPro" id="IPR000674">
    <property type="entry name" value="Ald_Oxase/Xan_DH_a/b"/>
</dbReference>
<dbReference type="InterPro" id="IPR008274">
    <property type="entry name" value="AldOxase/xan_DH_MoCoBD1"/>
</dbReference>
<evidence type="ECO:0000313" key="4">
    <source>
        <dbReference type="Proteomes" id="UP000282832"/>
    </source>
</evidence>
<reference evidence="3 4" key="1">
    <citation type="submission" date="2019-01" db="EMBL/GenBank/DDBJ databases">
        <authorList>
            <person name="Chen W.-M."/>
        </authorList>
    </citation>
    <scope>NUCLEOTIDE SEQUENCE [LARGE SCALE GENOMIC DNA]</scope>
    <source>
        <strain evidence="3 4">FSY-15</strain>
    </source>
</reference>
<dbReference type="InterPro" id="IPR046867">
    <property type="entry name" value="AldOxase/xan_DH_MoCoBD2"/>
</dbReference>
<keyword evidence="1" id="KW-1133">Transmembrane helix</keyword>
<dbReference type="PIRSF" id="PIRSF036389">
    <property type="entry name" value="IOR_B"/>
    <property type="match status" value="1"/>
</dbReference>
<dbReference type="InterPro" id="IPR012368">
    <property type="entry name" value="OxRdtase_Mopterin-bd_su_IorB"/>
</dbReference>
<comment type="caution">
    <text evidence="3">The sequence shown here is derived from an EMBL/GenBank/DDBJ whole genome shotgun (WGS) entry which is preliminary data.</text>
</comment>
<evidence type="ECO:0000259" key="2">
    <source>
        <dbReference type="SMART" id="SM01008"/>
    </source>
</evidence>
<feature type="domain" description="Aldehyde oxidase/xanthine dehydrogenase a/b hammerhead" evidence="2">
    <location>
        <begin position="211"/>
        <end position="306"/>
    </location>
</feature>
<name>A0A437PMV4_9BACT</name>
<dbReference type="InterPro" id="IPR052516">
    <property type="entry name" value="N-heterocyclic_Hydroxylase"/>
</dbReference>
<dbReference type="PROSITE" id="PS51318">
    <property type="entry name" value="TAT"/>
    <property type="match status" value="1"/>
</dbReference>
<dbReference type="InterPro" id="IPR036856">
    <property type="entry name" value="Ald_Oxase/Xan_DH_a/b_sf"/>
</dbReference>
<accession>A0A437PMV4</accession>
<gene>
    <name evidence="3" type="ORF">EOJ36_11130</name>
</gene>
<dbReference type="SUPFAM" id="SSF54665">
    <property type="entry name" value="CO dehydrogenase molybdoprotein N-domain-like"/>
    <property type="match status" value="1"/>
</dbReference>
<keyword evidence="4" id="KW-1185">Reference proteome</keyword>
<dbReference type="EMBL" id="SACY01000005">
    <property type="protein sequence ID" value="RVU23621.1"/>
    <property type="molecule type" value="Genomic_DNA"/>
</dbReference>
<dbReference type="PANTHER" id="PTHR47495">
    <property type="entry name" value="ALDEHYDE DEHYDROGENASE"/>
    <property type="match status" value="1"/>
</dbReference>
<dbReference type="Gene3D" id="3.30.365.10">
    <property type="entry name" value="Aldehyde oxidase/xanthine dehydrogenase, molybdopterin binding domain"/>
    <property type="match status" value="4"/>
</dbReference>
<dbReference type="GO" id="GO:0016491">
    <property type="term" value="F:oxidoreductase activity"/>
    <property type="evidence" value="ECO:0007669"/>
    <property type="project" value="InterPro"/>
</dbReference>